<organism evidence="16 17">
    <name type="scientific">Candidatus Blautia pullicola</name>
    <dbReference type="NCBI Taxonomy" id="2838498"/>
    <lineage>
        <taxon>Bacteria</taxon>
        <taxon>Bacillati</taxon>
        <taxon>Bacillota</taxon>
        <taxon>Clostridia</taxon>
        <taxon>Lachnospirales</taxon>
        <taxon>Lachnospiraceae</taxon>
        <taxon>Blautia</taxon>
    </lineage>
</organism>
<evidence type="ECO:0000256" key="2">
    <source>
        <dbReference type="ARBA" id="ARBA00004141"/>
    </source>
</evidence>
<dbReference type="Pfam" id="PF00512">
    <property type="entry name" value="HisKA"/>
    <property type="match status" value="1"/>
</dbReference>
<keyword evidence="11" id="KW-0902">Two-component regulatory system</keyword>
<comment type="subcellular location">
    <subcellularLocation>
        <location evidence="2">Membrane</location>
        <topology evidence="2">Multi-pass membrane protein</topology>
    </subcellularLocation>
</comment>
<dbReference type="Gene3D" id="3.30.565.10">
    <property type="entry name" value="Histidine kinase-like ATPase, C-terminal domain"/>
    <property type="match status" value="1"/>
</dbReference>
<evidence type="ECO:0000313" key="17">
    <source>
        <dbReference type="Proteomes" id="UP000824056"/>
    </source>
</evidence>
<comment type="caution">
    <text evidence="16">The sequence shown here is derived from an EMBL/GenBank/DDBJ whole genome shotgun (WGS) entry which is preliminary data.</text>
</comment>
<evidence type="ECO:0000256" key="7">
    <source>
        <dbReference type="ARBA" id="ARBA00022741"/>
    </source>
</evidence>
<dbReference type="InterPro" id="IPR025201">
    <property type="entry name" value="KdpD_TM"/>
</dbReference>
<dbReference type="EC" id="2.7.13.3" evidence="3"/>
<evidence type="ECO:0000256" key="13">
    <source>
        <dbReference type="SAM" id="MobiDB-lite"/>
    </source>
</evidence>
<dbReference type="GO" id="GO:0005524">
    <property type="term" value="F:ATP binding"/>
    <property type="evidence" value="ECO:0007669"/>
    <property type="project" value="UniProtKB-KW"/>
</dbReference>
<keyword evidence="7" id="KW-0547">Nucleotide-binding</keyword>
<dbReference type="InterPro" id="IPR003661">
    <property type="entry name" value="HisK_dim/P_dom"/>
</dbReference>
<evidence type="ECO:0000256" key="6">
    <source>
        <dbReference type="ARBA" id="ARBA00022692"/>
    </source>
</evidence>
<feature type="transmembrane region" description="Helical" evidence="14">
    <location>
        <begin position="48"/>
        <end position="67"/>
    </location>
</feature>
<keyword evidence="5" id="KW-0808">Transferase</keyword>
<dbReference type="InterPro" id="IPR036097">
    <property type="entry name" value="HisK_dim/P_sf"/>
</dbReference>
<sequence>MIKKKINNSKTGPGHGKPGSRLSVMNTLKTAAVLGAATFLGEIIYDRGIYEVNIILLYILGVVLTAMWTEGRFYSLANSLVSVAAFNFFFISPKFSLKVDEPGYWLTFLIMFFVAFLISTLTDRVKTQAREATERAYRTEILLETSRKLQQARGEQEIIAETAGQMRKLLGRSIIFYGPEEEGKWIPRVFPQEQQDMGPYLGKGEQEAARRVYEENPQAEAWYGCGKKRQAGEKKEVSETGCLYMAAGGRERAYGVAGIVMNGEDLQEFEQSILVAMLRECAQALEKQLLDREKQEVEMNVRQERLRANLLRTISHDLRTPLAGISGNASVLMHNGDFMEAGQRRKIYEDIYEDAMWLINLVENLLSVTRLENGNMQLGLQTELMEDVVNEAVHHMDRKKKGHKIEVYQEDDILLVKVDARLIVQVFINMIDNALKYTPEDSCIRIKIFKEDGFVKTEISDNGNGVEDKDKERLFDMFYTANNQKGDSRRGLGLGLALCKAIILAHGGEIGVRDNTPRGSIFYFTLPAQEVVIHE</sequence>
<dbReference type="Gene3D" id="1.10.287.130">
    <property type="match status" value="1"/>
</dbReference>
<dbReference type="InterPro" id="IPR004358">
    <property type="entry name" value="Sig_transdc_His_kin-like_C"/>
</dbReference>
<evidence type="ECO:0000256" key="10">
    <source>
        <dbReference type="ARBA" id="ARBA00022989"/>
    </source>
</evidence>
<dbReference type="EMBL" id="DXBG01000061">
    <property type="protein sequence ID" value="HIZ64808.1"/>
    <property type="molecule type" value="Genomic_DNA"/>
</dbReference>
<dbReference type="InterPro" id="IPR036890">
    <property type="entry name" value="HATPase_C_sf"/>
</dbReference>
<evidence type="ECO:0000256" key="4">
    <source>
        <dbReference type="ARBA" id="ARBA00022553"/>
    </source>
</evidence>
<evidence type="ECO:0000256" key="1">
    <source>
        <dbReference type="ARBA" id="ARBA00000085"/>
    </source>
</evidence>
<evidence type="ECO:0000313" key="16">
    <source>
        <dbReference type="EMBL" id="HIZ64808.1"/>
    </source>
</evidence>
<dbReference type="GO" id="GO:0005886">
    <property type="term" value="C:plasma membrane"/>
    <property type="evidence" value="ECO:0007669"/>
    <property type="project" value="TreeGrafter"/>
</dbReference>
<evidence type="ECO:0000256" key="5">
    <source>
        <dbReference type="ARBA" id="ARBA00022679"/>
    </source>
</evidence>
<keyword evidence="4" id="KW-0597">Phosphoprotein</keyword>
<dbReference type="Pfam" id="PF02518">
    <property type="entry name" value="HATPase_c"/>
    <property type="match status" value="1"/>
</dbReference>
<dbReference type="SMART" id="SM00388">
    <property type="entry name" value="HisKA"/>
    <property type="match status" value="1"/>
</dbReference>
<evidence type="ECO:0000256" key="12">
    <source>
        <dbReference type="ARBA" id="ARBA00023136"/>
    </source>
</evidence>
<keyword evidence="8" id="KW-0418">Kinase</keyword>
<dbReference type="Gene3D" id="3.30.450.40">
    <property type="match status" value="1"/>
</dbReference>
<keyword evidence="12 14" id="KW-0472">Membrane</keyword>
<reference evidence="16" key="1">
    <citation type="journal article" date="2021" name="PeerJ">
        <title>Extensive microbial diversity within the chicken gut microbiome revealed by metagenomics and culture.</title>
        <authorList>
            <person name="Gilroy R."/>
            <person name="Ravi A."/>
            <person name="Getino M."/>
            <person name="Pursley I."/>
            <person name="Horton D.L."/>
            <person name="Alikhan N.F."/>
            <person name="Baker D."/>
            <person name="Gharbi K."/>
            <person name="Hall N."/>
            <person name="Watson M."/>
            <person name="Adriaenssens E.M."/>
            <person name="Foster-Nyarko E."/>
            <person name="Jarju S."/>
            <person name="Secka A."/>
            <person name="Antonio M."/>
            <person name="Oren A."/>
            <person name="Chaudhuri R.R."/>
            <person name="La Ragione R."/>
            <person name="Hildebrand F."/>
            <person name="Pallen M.J."/>
        </authorList>
    </citation>
    <scope>NUCLEOTIDE SEQUENCE</scope>
    <source>
        <strain evidence="16">1068</strain>
    </source>
</reference>
<dbReference type="InterPro" id="IPR052023">
    <property type="entry name" value="Histidine_kinase_KdpD"/>
</dbReference>
<dbReference type="PANTHER" id="PTHR45569">
    <property type="entry name" value="SENSOR PROTEIN KDPD"/>
    <property type="match status" value="1"/>
</dbReference>
<accession>A0A9D2JS82</accession>
<evidence type="ECO:0000256" key="3">
    <source>
        <dbReference type="ARBA" id="ARBA00012438"/>
    </source>
</evidence>
<dbReference type="Gene3D" id="1.20.120.620">
    <property type="entry name" value="Backbone structure of the membrane domain of e. Coli histidine kinase receptor kdpd"/>
    <property type="match status" value="1"/>
</dbReference>
<dbReference type="PANTHER" id="PTHR45569:SF1">
    <property type="entry name" value="SENSOR PROTEIN KDPD"/>
    <property type="match status" value="1"/>
</dbReference>
<dbReference type="SUPFAM" id="SSF55874">
    <property type="entry name" value="ATPase domain of HSP90 chaperone/DNA topoisomerase II/histidine kinase"/>
    <property type="match status" value="1"/>
</dbReference>
<dbReference type="FunFam" id="3.30.565.10:FF:000006">
    <property type="entry name" value="Sensor histidine kinase WalK"/>
    <property type="match status" value="1"/>
</dbReference>
<protein>
    <recommendedName>
        <fullName evidence="3">histidine kinase</fullName>
        <ecNumber evidence="3">2.7.13.3</ecNumber>
    </recommendedName>
</protein>
<dbReference type="InterPro" id="IPR038318">
    <property type="entry name" value="KdpD_sf"/>
</dbReference>
<gene>
    <name evidence="16" type="ORF">H9809_02715</name>
</gene>
<evidence type="ECO:0000256" key="14">
    <source>
        <dbReference type="SAM" id="Phobius"/>
    </source>
</evidence>
<evidence type="ECO:0000259" key="15">
    <source>
        <dbReference type="PROSITE" id="PS50109"/>
    </source>
</evidence>
<dbReference type="PROSITE" id="PS50109">
    <property type="entry name" value="HIS_KIN"/>
    <property type="match status" value="1"/>
</dbReference>
<evidence type="ECO:0000256" key="9">
    <source>
        <dbReference type="ARBA" id="ARBA00022840"/>
    </source>
</evidence>
<dbReference type="InterPro" id="IPR003594">
    <property type="entry name" value="HATPase_dom"/>
</dbReference>
<feature type="transmembrane region" description="Helical" evidence="14">
    <location>
        <begin position="73"/>
        <end position="91"/>
    </location>
</feature>
<evidence type="ECO:0000256" key="11">
    <source>
        <dbReference type="ARBA" id="ARBA00023012"/>
    </source>
</evidence>
<name>A0A9D2JS82_9FIRM</name>
<dbReference type="SUPFAM" id="SSF47384">
    <property type="entry name" value="Homodimeric domain of signal transducing histidine kinase"/>
    <property type="match status" value="1"/>
</dbReference>
<reference evidence="16" key="2">
    <citation type="submission" date="2021-04" db="EMBL/GenBank/DDBJ databases">
        <authorList>
            <person name="Gilroy R."/>
        </authorList>
    </citation>
    <scope>NUCLEOTIDE SEQUENCE</scope>
    <source>
        <strain evidence="16">1068</strain>
    </source>
</reference>
<dbReference type="GO" id="GO:0000155">
    <property type="term" value="F:phosphorelay sensor kinase activity"/>
    <property type="evidence" value="ECO:0007669"/>
    <property type="project" value="InterPro"/>
</dbReference>
<dbReference type="PRINTS" id="PR00344">
    <property type="entry name" value="BCTRLSENSOR"/>
</dbReference>
<evidence type="ECO:0000256" key="8">
    <source>
        <dbReference type="ARBA" id="ARBA00022777"/>
    </source>
</evidence>
<dbReference type="Pfam" id="PF13493">
    <property type="entry name" value="DUF4118"/>
    <property type="match status" value="1"/>
</dbReference>
<dbReference type="CDD" id="cd00075">
    <property type="entry name" value="HATPase"/>
    <property type="match status" value="1"/>
</dbReference>
<keyword evidence="6 14" id="KW-0812">Transmembrane</keyword>
<dbReference type="InterPro" id="IPR005467">
    <property type="entry name" value="His_kinase_dom"/>
</dbReference>
<keyword evidence="9" id="KW-0067">ATP-binding</keyword>
<dbReference type="CDD" id="cd00082">
    <property type="entry name" value="HisKA"/>
    <property type="match status" value="1"/>
</dbReference>
<dbReference type="InterPro" id="IPR029016">
    <property type="entry name" value="GAF-like_dom_sf"/>
</dbReference>
<comment type="catalytic activity">
    <reaction evidence="1">
        <text>ATP + protein L-histidine = ADP + protein N-phospho-L-histidine.</text>
        <dbReference type="EC" id="2.7.13.3"/>
    </reaction>
</comment>
<feature type="transmembrane region" description="Helical" evidence="14">
    <location>
        <begin position="103"/>
        <end position="121"/>
    </location>
</feature>
<keyword evidence="10 14" id="KW-1133">Transmembrane helix</keyword>
<feature type="domain" description="Histidine kinase" evidence="15">
    <location>
        <begin position="313"/>
        <end position="530"/>
    </location>
</feature>
<feature type="region of interest" description="Disordered" evidence="13">
    <location>
        <begin position="1"/>
        <end position="20"/>
    </location>
</feature>
<dbReference type="SMART" id="SM00387">
    <property type="entry name" value="HATPase_c"/>
    <property type="match status" value="1"/>
</dbReference>
<dbReference type="AlphaFoldDB" id="A0A9D2JS82"/>
<proteinExistence type="predicted"/>
<dbReference type="Proteomes" id="UP000824056">
    <property type="component" value="Unassembled WGS sequence"/>
</dbReference>